<dbReference type="EMBL" id="REGN01002078">
    <property type="protein sequence ID" value="RNA30557.1"/>
    <property type="molecule type" value="Genomic_DNA"/>
</dbReference>
<organism evidence="2 3">
    <name type="scientific">Brachionus plicatilis</name>
    <name type="common">Marine rotifer</name>
    <name type="synonym">Brachionus muelleri</name>
    <dbReference type="NCBI Taxonomy" id="10195"/>
    <lineage>
        <taxon>Eukaryota</taxon>
        <taxon>Metazoa</taxon>
        <taxon>Spiralia</taxon>
        <taxon>Gnathifera</taxon>
        <taxon>Rotifera</taxon>
        <taxon>Eurotatoria</taxon>
        <taxon>Monogononta</taxon>
        <taxon>Pseudotrocha</taxon>
        <taxon>Ploima</taxon>
        <taxon>Brachionidae</taxon>
        <taxon>Brachionus</taxon>
    </lineage>
</organism>
<proteinExistence type="predicted"/>
<protein>
    <submittedName>
        <fullName evidence="2">Uncharacterized protein</fullName>
    </submittedName>
</protein>
<accession>A0A3M7S4L9</accession>
<feature type="transmembrane region" description="Helical" evidence="1">
    <location>
        <begin position="87"/>
        <end position="111"/>
    </location>
</feature>
<evidence type="ECO:0000313" key="2">
    <source>
        <dbReference type="EMBL" id="RNA30557.1"/>
    </source>
</evidence>
<reference evidence="2 3" key="1">
    <citation type="journal article" date="2018" name="Sci. Rep.">
        <title>Genomic signatures of local adaptation to the degree of environmental predictability in rotifers.</title>
        <authorList>
            <person name="Franch-Gras L."/>
            <person name="Hahn C."/>
            <person name="Garcia-Roger E.M."/>
            <person name="Carmona M.J."/>
            <person name="Serra M."/>
            <person name="Gomez A."/>
        </authorList>
    </citation>
    <scope>NUCLEOTIDE SEQUENCE [LARGE SCALE GENOMIC DNA]</scope>
    <source>
        <strain evidence="2">HYR1</strain>
    </source>
</reference>
<keyword evidence="1" id="KW-1133">Transmembrane helix</keyword>
<name>A0A3M7S4L9_BRAPC</name>
<gene>
    <name evidence="2" type="ORF">BpHYR1_052207</name>
</gene>
<keyword evidence="3" id="KW-1185">Reference proteome</keyword>
<feature type="transmembrane region" description="Helical" evidence="1">
    <location>
        <begin position="6"/>
        <end position="26"/>
    </location>
</feature>
<dbReference type="Proteomes" id="UP000276133">
    <property type="component" value="Unassembled WGS sequence"/>
</dbReference>
<keyword evidence="1" id="KW-0812">Transmembrane</keyword>
<sequence>MFSLRYPISISNILLYFNCIFFIKIFPQSFIKSIRFSDDKIFKYVYTFSNSLYGKKLLSNSKKWIIFDFFENFKKVSMLHFKLINRLVAMINTLINLCQITNTAVLIRIFLIRHKNSQLKQTLFKLRTF</sequence>
<evidence type="ECO:0000313" key="3">
    <source>
        <dbReference type="Proteomes" id="UP000276133"/>
    </source>
</evidence>
<keyword evidence="1" id="KW-0472">Membrane</keyword>
<evidence type="ECO:0000256" key="1">
    <source>
        <dbReference type="SAM" id="Phobius"/>
    </source>
</evidence>
<dbReference type="AlphaFoldDB" id="A0A3M7S4L9"/>
<comment type="caution">
    <text evidence="2">The sequence shown here is derived from an EMBL/GenBank/DDBJ whole genome shotgun (WGS) entry which is preliminary data.</text>
</comment>